<dbReference type="EMBL" id="BGPR01000090">
    <property type="protein sequence ID" value="GBL92994.1"/>
    <property type="molecule type" value="Genomic_DNA"/>
</dbReference>
<protein>
    <submittedName>
        <fullName evidence="2">Uncharacterized protein</fullName>
    </submittedName>
</protein>
<comment type="caution">
    <text evidence="2">The sequence shown here is derived from an EMBL/GenBank/DDBJ whole genome shotgun (WGS) entry which is preliminary data.</text>
</comment>
<dbReference type="AlphaFoldDB" id="A0A4Y2BP81"/>
<evidence type="ECO:0000313" key="3">
    <source>
        <dbReference type="Proteomes" id="UP000499080"/>
    </source>
</evidence>
<sequence length="163" mass="18087">MLLSANIFSISVSRVAFCKISVSQWHSNERHGYSCPQCRGDLTVECSAVSTFLLLLEAQFIGAKKCVFTGRHLHVLRDSICIVREEKLTIVSSNRLLNSCLSNSKLLYGEHLASANLKLRSPVESNFAIKVANELDPSDHPIADTVESESHMKNVQDPHHIGK</sequence>
<reference evidence="2 3" key="1">
    <citation type="journal article" date="2019" name="Sci. Rep.">
        <title>Orb-weaving spider Araneus ventricosus genome elucidates the spidroin gene catalogue.</title>
        <authorList>
            <person name="Kono N."/>
            <person name="Nakamura H."/>
            <person name="Ohtoshi R."/>
            <person name="Moran D.A.P."/>
            <person name="Shinohara A."/>
            <person name="Yoshida Y."/>
            <person name="Fujiwara M."/>
            <person name="Mori M."/>
            <person name="Tomita M."/>
            <person name="Arakawa K."/>
        </authorList>
    </citation>
    <scope>NUCLEOTIDE SEQUENCE [LARGE SCALE GENOMIC DNA]</scope>
</reference>
<dbReference type="Proteomes" id="UP000499080">
    <property type="component" value="Unassembled WGS sequence"/>
</dbReference>
<organism evidence="2 3">
    <name type="scientific">Araneus ventricosus</name>
    <name type="common">Orbweaver spider</name>
    <name type="synonym">Epeira ventricosa</name>
    <dbReference type="NCBI Taxonomy" id="182803"/>
    <lineage>
        <taxon>Eukaryota</taxon>
        <taxon>Metazoa</taxon>
        <taxon>Ecdysozoa</taxon>
        <taxon>Arthropoda</taxon>
        <taxon>Chelicerata</taxon>
        <taxon>Arachnida</taxon>
        <taxon>Araneae</taxon>
        <taxon>Araneomorphae</taxon>
        <taxon>Entelegynae</taxon>
        <taxon>Araneoidea</taxon>
        <taxon>Araneidae</taxon>
        <taxon>Araneus</taxon>
    </lineage>
</organism>
<evidence type="ECO:0000313" key="2">
    <source>
        <dbReference type="EMBL" id="GBL92994.1"/>
    </source>
</evidence>
<name>A0A4Y2BP81_ARAVE</name>
<accession>A0A4Y2BP81</accession>
<evidence type="ECO:0000256" key="1">
    <source>
        <dbReference type="SAM" id="MobiDB-lite"/>
    </source>
</evidence>
<proteinExistence type="predicted"/>
<gene>
    <name evidence="2" type="ORF">AVEN_54632_1</name>
</gene>
<keyword evidence="3" id="KW-1185">Reference proteome</keyword>
<feature type="region of interest" description="Disordered" evidence="1">
    <location>
        <begin position="140"/>
        <end position="163"/>
    </location>
</feature>